<feature type="domain" description="Kinesin-like KIF1-type" evidence="2">
    <location>
        <begin position="149"/>
        <end position="190"/>
    </location>
</feature>
<evidence type="ECO:0000259" key="2">
    <source>
        <dbReference type="Pfam" id="PF12423"/>
    </source>
</evidence>
<dbReference type="InterPro" id="IPR022140">
    <property type="entry name" value="Kinesin-like_KIF1-typ"/>
</dbReference>
<evidence type="ECO:0000256" key="1">
    <source>
        <dbReference type="SAM" id="MobiDB-lite"/>
    </source>
</evidence>
<dbReference type="Ensembl" id="ENSPMAT00000003497.1">
    <property type="protein sequence ID" value="ENSPMAP00000003482.1"/>
    <property type="gene ID" value="ENSPMAG00000003186.1"/>
</dbReference>
<dbReference type="Pfam" id="PF12473">
    <property type="entry name" value="DUF3694"/>
    <property type="match status" value="1"/>
</dbReference>
<dbReference type="GeneTree" id="ENSGT00940000157508"/>
<dbReference type="Pfam" id="PF12423">
    <property type="entry name" value="KIF1B"/>
    <property type="match status" value="1"/>
</dbReference>
<reference evidence="4" key="2">
    <citation type="submission" date="2025-09" db="UniProtKB">
        <authorList>
            <consortium name="Ensembl"/>
        </authorList>
    </citation>
    <scope>IDENTIFICATION</scope>
</reference>
<evidence type="ECO:0008006" key="5">
    <source>
        <dbReference type="Google" id="ProtNLM"/>
    </source>
</evidence>
<dbReference type="AlphaFoldDB" id="S4RE50"/>
<dbReference type="STRING" id="7757.ENSPMAP00000003482"/>
<dbReference type="InterPro" id="IPR022164">
    <property type="entry name" value="Kinesin-like"/>
</dbReference>
<proteinExistence type="predicted"/>
<name>S4RE50_PETMA</name>
<feature type="region of interest" description="Disordered" evidence="1">
    <location>
        <begin position="228"/>
        <end position="253"/>
    </location>
</feature>
<evidence type="ECO:0000259" key="3">
    <source>
        <dbReference type="Pfam" id="PF12473"/>
    </source>
</evidence>
<evidence type="ECO:0000313" key="4">
    <source>
        <dbReference type="Ensembl" id="ENSPMAP00000003482.1"/>
    </source>
</evidence>
<sequence>QYEQDKEAALLEQRAMYETELRSLREALAPERHAGPGARHGASPRLSMLPSTQHRLSLWAQERDEQFRQSLARLREQIVRADALVWEANLLSEEMSRCTDFQVTLQIPAGSLRAHSKVSHARGGAAGGRGAGRPLKLLGAQQLKAHLCMMRDLYQNWKQSKLEAEQLGAGARGADDPFFEAQVEHDLIGVANLFLESLMHDVRLAYAAPIVNQQGEVAGRLHMELQRVSGPDPDRMAGGDDPSDESDGSSDSGDAGFIRQLVFKVRIKEAVGLPAELAHFVFCQYSVWGHKQVVTVPPQINPDSPSPVACSGPATVRFDHTKEEFSLPVSEELQDVLTEEALSVDVWGHRLGASQIGHEVPQWEPTVLQEKTRSLQDRWSDVTRRVELWVQVQEVSEQGDYVPVEVRGDAHRSTGGVFALRQGRSRRVLARVSPVQGSGNLPIVPESILSVSVGCIEARSTKGAGSQKDREDVDSYQEDGLLALRERWSEALSVRREYLDAEIQELVAKPDKSEVEKERESRLVSQWVGLTEERNAVLVPAPGSGVPGAPAEGTPAPGMEQHFPVLFLDLNGQDLSCGENFSEESLPGLTAFLPGEYGSQFYYLPIVRHDDDQVQVVASWDASVHDSPHLNRVTPPNEVVYAIIKVTVQMSAPSSVEVVLRKRICLTVGAKPSIGQYLKRRMSFKGSVLQASAVTYEVVSNIPKASEQWEDGAALALLAARGEGGEDGESYMDKYTRRILALGNLLNMERLRQEVALMECLTAKGKHVRKSCSTPNVHALSGSRLDLSSGYEDEDSKWP</sequence>
<dbReference type="OMA" id="HKWCNAM"/>
<feature type="domain" description="Kinesin-like" evidence="3">
    <location>
        <begin position="610"/>
        <end position="668"/>
    </location>
</feature>
<reference evidence="4" key="1">
    <citation type="submission" date="2025-08" db="UniProtKB">
        <authorList>
            <consortium name="Ensembl"/>
        </authorList>
    </citation>
    <scope>IDENTIFICATION</scope>
</reference>
<protein>
    <recommendedName>
        <fullName evidence="5">Kinesin-like domain-containing protein</fullName>
    </recommendedName>
</protein>
<organism evidence="4">
    <name type="scientific">Petromyzon marinus</name>
    <name type="common">Sea lamprey</name>
    <dbReference type="NCBI Taxonomy" id="7757"/>
    <lineage>
        <taxon>Eukaryota</taxon>
        <taxon>Metazoa</taxon>
        <taxon>Chordata</taxon>
        <taxon>Craniata</taxon>
        <taxon>Vertebrata</taxon>
        <taxon>Cyclostomata</taxon>
        <taxon>Hyperoartia</taxon>
        <taxon>Petromyzontiformes</taxon>
        <taxon>Petromyzontidae</taxon>
        <taxon>Petromyzon</taxon>
    </lineage>
</organism>
<accession>S4RE50</accession>